<feature type="region of interest" description="Disordered" evidence="9">
    <location>
        <begin position="504"/>
        <end position="533"/>
    </location>
</feature>
<proteinExistence type="predicted"/>
<dbReference type="InterPro" id="IPR006153">
    <property type="entry name" value="Cation/H_exchanger_TM"/>
</dbReference>
<dbReference type="GO" id="GO:0015297">
    <property type="term" value="F:antiporter activity"/>
    <property type="evidence" value="ECO:0007669"/>
    <property type="project" value="UniProtKB-KW"/>
</dbReference>
<evidence type="ECO:0000259" key="11">
    <source>
        <dbReference type="PROSITE" id="PS51202"/>
    </source>
</evidence>
<dbReference type="NCBIfam" id="NF003715">
    <property type="entry name" value="PRK05326.1-2"/>
    <property type="match status" value="1"/>
</dbReference>
<feature type="transmembrane region" description="Helical" evidence="10">
    <location>
        <begin position="226"/>
        <end position="250"/>
    </location>
</feature>
<dbReference type="Pfam" id="PF02080">
    <property type="entry name" value="TrkA_C"/>
    <property type="match status" value="1"/>
</dbReference>
<dbReference type="InterPro" id="IPR006037">
    <property type="entry name" value="RCK_C"/>
</dbReference>
<comment type="caution">
    <text evidence="12">The sequence shown here is derived from an EMBL/GenBank/DDBJ whole genome shotgun (WGS) entry which is preliminary data.</text>
</comment>
<dbReference type="GO" id="GO:1902600">
    <property type="term" value="P:proton transmembrane transport"/>
    <property type="evidence" value="ECO:0007669"/>
    <property type="project" value="InterPro"/>
</dbReference>
<keyword evidence="5 10" id="KW-0812">Transmembrane</keyword>
<evidence type="ECO:0000256" key="6">
    <source>
        <dbReference type="ARBA" id="ARBA00022989"/>
    </source>
</evidence>
<name>A0A941DD83_9MICO</name>
<evidence type="ECO:0000313" key="12">
    <source>
        <dbReference type="EMBL" id="MBR7744842.1"/>
    </source>
</evidence>
<dbReference type="InterPro" id="IPR038770">
    <property type="entry name" value="Na+/solute_symporter_sf"/>
</dbReference>
<dbReference type="Pfam" id="PF00999">
    <property type="entry name" value="Na_H_Exchanger"/>
    <property type="match status" value="1"/>
</dbReference>
<feature type="transmembrane region" description="Helical" evidence="10">
    <location>
        <begin position="20"/>
        <end position="39"/>
    </location>
</feature>
<feature type="transmembrane region" description="Helical" evidence="10">
    <location>
        <begin position="71"/>
        <end position="90"/>
    </location>
</feature>
<dbReference type="InterPro" id="IPR036721">
    <property type="entry name" value="RCK_C_sf"/>
</dbReference>
<dbReference type="Proteomes" id="UP000677016">
    <property type="component" value="Unassembled WGS sequence"/>
</dbReference>
<keyword evidence="3" id="KW-0050">Antiport</keyword>
<keyword evidence="7" id="KW-0406">Ion transport</keyword>
<feature type="transmembrane region" description="Helical" evidence="10">
    <location>
        <begin position="46"/>
        <end position="65"/>
    </location>
</feature>
<dbReference type="Gene3D" id="3.30.70.1450">
    <property type="entry name" value="Regulator of K+ conductance, C-terminal domain"/>
    <property type="match status" value="1"/>
</dbReference>
<feature type="transmembrane region" description="Helical" evidence="10">
    <location>
        <begin position="256"/>
        <end position="273"/>
    </location>
</feature>
<feature type="domain" description="RCK C-terminal" evidence="11">
    <location>
        <begin position="414"/>
        <end position="495"/>
    </location>
</feature>
<evidence type="ECO:0000313" key="13">
    <source>
        <dbReference type="Proteomes" id="UP000677016"/>
    </source>
</evidence>
<feature type="transmembrane region" description="Helical" evidence="10">
    <location>
        <begin position="172"/>
        <end position="189"/>
    </location>
</feature>
<dbReference type="GO" id="GO:0005886">
    <property type="term" value="C:plasma membrane"/>
    <property type="evidence" value="ECO:0007669"/>
    <property type="project" value="UniProtKB-SubCell"/>
</dbReference>
<evidence type="ECO:0000256" key="10">
    <source>
        <dbReference type="SAM" id="Phobius"/>
    </source>
</evidence>
<evidence type="ECO:0000256" key="5">
    <source>
        <dbReference type="ARBA" id="ARBA00022692"/>
    </source>
</evidence>
<dbReference type="EMBL" id="JAGSNF010000024">
    <property type="protein sequence ID" value="MBR7744842.1"/>
    <property type="molecule type" value="Genomic_DNA"/>
</dbReference>
<dbReference type="NCBIfam" id="NF003716">
    <property type="entry name" value="PRK05326.1-3"/>
    <property type="match status" value="1"/>
</dbReference>
<keyword evidence="6 10" id="KW-1133">Transmembrane helix</keyword>
<feature type="transmembrane region" description="Helical" evidence="10">
    <location>
        <begin position="195"/>
        <end position="219"/>
    </location>
</feature>
<dbReference type="PANTHER" id="PTHR32507">
    <property type="entry name" value="NA(+)/H(+) ANTIPORTER 1"/>
    <property type="match status" value="1"/>
</dbReference>
<dbReference type="PANTHER" id="PTHR32507:SF7">
    <property type="entry name" value="K(+)_H(+) ANTIPORTER NHAP2"/>
    <property type="match status" value="1"/>
</dbReference>
<reference evidence="12" key="1">
    <citation type="submission" date="2021-04" db="EMBL/GenBank/DDBJ databases">
        <title>Phycicoccus avicenniae sp. nov., a novel endophytic actinomycetes isolated from branch of Avicennia mariana.</title>
        <authorList>
            <person name="Tuo L."/>
        </authorList>
    </citation>
    <scope>NUCLEOTIDE SEQUENCE</scope>
    <source>
        <strain evidence="12">BSK3Z-2</strain>
    </source>
</reference>
<evidence type="ECO:0000256" key="1">
    <source>
        <dbReference type="ARBA" id="ARBA00004651"/>
    </source>
</evidence>
<keyword evidence="4" id="KW-1003">Cell membrane</keyword>
<dbReference type="Gene3D" id="1.20.1530.20">
    <property type="match status" value="1"/>
</dbReference>
<feature type="transmembrane region" description="Helical" evidence="10">
    <location>
        <begin position="371"/>
        <end position="391"/>
    </location>
</feature>
<comment type="subcellular location">
    <subcellularLocation>
        <location evidence="1">Cell membrane</location>
        <topology evidence="1">Multi-pass membrane protein</topology>
    </subcellularLocation>
</comment>
<evidence type="ECO:0000256" key="3">
    <source>
        <dbReference type="ARBA" id="ARBA00022449"/>
    </source>
</evidence>
<feature type="transmembrane region" description="Helical" evidence="10">
    <location>
        <begin position="102"/>
        <end position="125"/>
    </location>
</feature>
<keyword evidence="2" id="KW-0813">Transport</keyword>
<evidence type="ECO:0000256" key="7">
    <source>
        <dbReference type="ARBA" id="ARBA00023065"/>
    </source>
</evidence>
<dbReference type="SUPFAM" id="SSF116726">
    <property type="entry name" value="TrkA C-terminal domain-like"/>
    <property type="match status" value="1"/>
</dbReference>
<feature type="transmembrane region" description="Helical" evidence="10">
    <location>
        <begin position="346"/>
        <end position="365"/>
    </location>
</feature>
<dbReference type="PROSITE" id="PS51202">
    <property type="entry name" value="RCK_C"/>
    <property type="match status" value="1"/>
</dbReference>
<keyword evidence="8 10" id="KW-0472">Membrane</keyword>
<organism evidence="12 13">
    <name type="scientific">Phycicoccus avicenniae</name>
    <dbReference type="NCBI Taxonomy" id="2828860"/>
    <lineage>
        <taxon>Bacteria</taxon>
        <taxon>Bacillati</taxon>
        <taxon>Actinomycetota</taxon>
        <taxon>Actinomycetes</taxon>
        <taxon>Micrococcales</taxon>
        <taxon>Intrasporangiaceae</taxon>
        <taxon>Phycicoccus</taxon>
    </lineage>
</organism>
<evidence type="ECO:0000256" key="9">
    <source>
        <dbReference type="SAM" id="MobiDB-lite"/>
    </source>
</evidence>
<dbReference type="GO" id="GO:0008324">
    <property type="term" value="F:monoatomic cation transmembrane transporter activity"/>
    <property type="evidence" value="ECO:0007669"/>
    <property type="project" value="InterPro"/>
</dbReference>
<evidence type="ECO:0000256" key="8">
    <source>
        <dbReference type="ARBA" id="ARBA00023136"/>
    </source>
</evidence>
<feature type="transmembrane region" description="Helical" evidence="10">
    <location>
        <begin position="314"/>
        <end position="334"/>
    </location>
</feature>
<accession>A0A941DD83</accession>
<dbReference type="AlphaFoldDB" id="A0A941DD83"/>
<evidence type="ECO:0000256" key="2">
    <source>
        <dbReference type="ARBA" id="ARBA00022448"/>
    </source>
</evidence>
<dbReference type="GO" id="GO:0006813">
    <property type="term" value="P:potassium ion transport"/>
    <property type="evidence" value="ECO:0007669"/>
    <property type="project" value="InterPro"/>
</dbReference>
<evidence type="ECO:0000256" key="4">
    <source>
        <dbReference type="ARBA" id="ARBA00022475"/>
    </source>
</evidence>
<protein>
    <submittedName>
        <fullName evidence="12">Potassium/proton antiporter</fullName>
    </submittedName>
</protein>
<gene>
    <name evidence="12" type="ORF">KC207_16220</name>
</gene>
<keyword evidence="13" id="KW-1185">Reference proteome</keyword>
<feature type="transmembrane region" description="Helical" evidence="10">
    <location>
        <begin position="280"/>
        <end position="302"/>
    </location>
</feature>
<feature type="transmembrane region" description="Helical" evidence="10">
    <location>
        <begin position="131"/>
        <end position="151"/>
    </location>
</feature>
<sequence length="533" mass="55329">MTSAAGDAVDAFTPEDLTVALLLGSLVLVVAVVAVRLSLRSGLPSLLIYLGLGLALGESGLGIRYDSEQLTQSLGYAALVLILVEGGITTRWSGIRASVAPAAVLATVGVAVSVGVVGVVAHLVLGWSWEVSLLIGAVVASTDAAAVFSVLRRVPLPRRVSGMLEAESGFNDAPVVLLVTALAAQLAPGQEAEPWWRLLGTAGLELAGGTVVGLLVGWVGARVLRVVATTSSALFAIGVLSVAVLAYAAADSVHTSGFIACYLAALLLGNLDLPHRPSVVGFATAVGWLAQIGLFVLLGLLASPSGFADQVVPALVVGAVVLLLARPLSVVVSCTPFRIGWRVQAFLSWAGLRGAVPVVLATVPVTAGTPGVSWMFDLVFVLVVVFTLIQAPTLPWVARRLGLDAAHHQVDLAVDATPLSDLGADLLEIDVGPQSRIGGVRVFELRLPPGANVALVVRDGGSFVPRDLDVLRHGDQLLVVAPAGVRRQVERRFHLVSRGGRLAEWAGGPDPDRRRARPPGRPAVRRHDPDAPD</sequence>